<sequence>MKSNKYGRFLYFVSLLALFTDLISPLEINAKQMQPPDQIVENEYLEKRINPIGQIYKANSHLAKTKFKTENNIIKMTRMEKGSKVLSTTLMTYAQYCRKELRGENPGTIIENERMVWMIKVDFPKGIKTRGGNFSKAVQVTVFDAETGNLLTVSTIGIEDTRN</sequence>
<gene>
    <name evidence="1" type="ORF">SAMN05216378_0725</name>
</gene>
<evidence type="ECO:0000313" key="2">
    <source>
        <dbReference type="Proteomes" id="UP000198855"/>
    </source>
</evidence>
<organism evidence="1 2">
    <name type="scientific">Paenibacillus catalpae</name>
    <dbReference type="NCBI Taxonomy" id="1045775"/>
    <lineage>
        <taxon>Bacteria</taxon>
        <taxon>Bacillati</taxon>
        <taxon>Bacillota</taxon>
        <taxon>Bacilli</taxon>
        <taxon>Bacillales</taxon>
        <taxon>Paenibacillaceae</taxon>
        <taxon>Paenibacillus</taxon>
    </lineage>
</organism>
<evidence type="ECO:0000313" key="1">
    <source>
        <dbReference type="EMBL" id="SFD62878.1"/>
    </source>
</evidence>
<accession>A0A1I1TZT8</accession>
<dbReference type="Proteomes" id="UP000198855">
    <property type="component" value="Unassembled WGS sequence"/>
</dbReference>
<reference evidence="2" key="1">
    <citation type="submission" date="2016-10" db="EMBL/GenBank/DDBJ databases">
        <authorList>
            <person name="Varghese N."/>
            <person name="Submissions S."/>
        </authorList>
    </citation>
    <scope>NUCLEOTIDE SEQUENCE [LARGE SCALE GENOMIC DNA]</scope>
    <source>
        <strain evidence="2">CGMCC 1.10784</strain>
    </source>
</reference>
<proteinExistence type="predicted"/>
<protein>
    <submittedName>
        <fullName evidence="1">Uncharacterized protein</fullName>
    </submittedName>
</protein>
<dbReference type="AlphaFoldDB" id="A0A1I1TZT8"/>
<keyword evidence="2" id="KW-1185">Reference proteome</keyword>
<name>A0A1I1TZT8_9BACL</name>
<dbReference type="EMBL" id="FOMT01000001">
    <property type="protein sequence ID" value="SFD62878.1"/>
    <property type="molecule type" value="Genomic_DNA"/>
</dbReference>